<organism evidence="1 2">
    <name type="scientific">Naganishia onofrii</name>
    <dbReference type="NCBI Taxonomy" id="1851511"/>
    <lineage>
        <taxon>Eukaryota</taxon>
        <taxon>Fungi</taxon>
        <taxon>Dikarya</taxon>
        <taxon>Basidiomycota</taxon>
        <taxon>Agaricomycotina</taxon>
        <taxon>Tremellomycetes</taxon>
        <taxon>Filobasidiales</taxon>
        <taxon>Filobasidiaceae</taxon>
        <taxon>Naganishia</taxon>
    </lineage>
</organism>
<gene>
    <name evidence="1" type="ORF">QFC24_000966</name>
</gene>
<keyword evidence="2" id="KW-1185">Reference proteome</keyword>
<dbReference type="EMBL" id="JASBWV010000002">
    <property type="protein sequence ID" value="KAJ9127557.1"/>
    <property type="molecule type" value="Genomic_DNA"/>
</dbReference>
<protein>
    <submittedName>
        <fullName evidence="1">Uncharacterized protein</fullName>
    </submittedName>
</protein>
<sequence length="389" mass="41968">MAFQDDRPSKRMRVSAQSTSHSAKKPDPTLESANNSERSDGESGDTSDSSHDKEDMLAALEAYNRSMLGLGGPSINHSKSDVKGKGRATEASDNEFSDAQERGANRSDVDLDGMMSESGSEEDDDDEEGELYDEDEEFEGITASEPVVEEAVQTVVYADTADSTRAKVSKADYKRFMSSKSVKIMASDNPALALDSRKRKAQEDGDDEEQSNISLDKSLHSLLMTTLLPNAHEASRPVEKRNQMSSRLLELANVTSLGEGNAKLGESTHKGHAARMRTAIENAKVDRAEKARAQAQAAGSWVKGIGGLGDSASGPRGQTLAQKKRSEKSLDRKDRDRGLAMGIGRFKGGMLTLNSNEIARGSQSRSERPDRGRGKGRGGGRGGRGKKRD</sequence>
<accession>A0ACC2XWC9</accession>
<proteinExistence type="predicted"/>
<comment type="caution">
    <text evidence="1">The sequence shown here is derived from an EMBL/GenBank/DDBJ whole genome shotgun (WGS) entry which is preliminary data.</text>
</comment>
<reference evidence="1" key="1">
    <citation type="submission" date="2023-04" db="EMBL/GenBank/DDBJ databases">
        <title>Draft Genome sequencing of Naganishia species isolated from polar environments using Oxford Nanopore Technology.</title>
        <authorList>
            <person name="Leo P."/>
            <person name="Venkateswaran K."/>
        </authorList>
    </citation>
    <scope>NUCLEOTIDE SEQUENCE</scope>
    <source>
        <strain evidence="1">DBVPG 5303</strain>
    </source>
</reference>
<evidence type="ECO:0000313" key="2">
    <source>
        <dbReference type="Proteomes" id="UP001234202"/>
    </source>
</evidence>
<dbReference type="Proteomes" id="UP001234202">
    <property type="component" value="Unassembled WGS sequence"/>
</dbReference>
<name>A0ACC2XWC9_9TREE</name>
<evidence type="ECO:0000313" key="1">
    <source>
        <dbReference type="EMBL" id="KAJ9127557.1"/>
    </source>
</evidence>